<feature type="DNA-binding region" description="H-T-H motif" evidence="4">
    <location>
        <begin position="108"/>
        <end position="127"/>
    </location>
</feature>
<dbReference type="PANTHER" id="PTHR44846">
    <property type="entry name" value="MANNOSYL-D-GLYCERATE TRANSPORT/METABOLISM SYSTEM REPRESSOR MNGR-RELATED"/>
    <property type="match status" value="1"/>
</dbReference>
<organism evidence="8 9">
    <name type="scientific">Dactylosporangium darangshiense</name>
    <dbReference type="NCBI Taxonomy" id="579108"/>
    <lineage>
        <taxon>Bacteria</taxon>
        <taxon>Bacillati</taxon>
        <taxon>Actinomycetota</taxon>
        <taxon>Actinomycetes</taxon>
        <taxon>Micromonosporales</taxon>
        <taxon>Micromonosporaceae</taxon>
        <taxon>Dactylosporangium</taxon>
    </lineage>
</organism>
<evidence type="ECO:0000256" key="3">
    <source>
        <dbReference type="ARBA" id="ARBA00023163"/>
    </source>
</evidence>
<accession>A0ABP8DT58</accession>
<keyword evidence="2 4" id="KW-0238">DNA-binding</keyword>
<dbReference type="SUPFAM" id="SSF46689">
    <property type="entry name" value="Homeodomain-like"/>
    <property type="match status" value="1"/>
</dbReference>
<dbReference type="InterPro" id="IPR036388">
    <property type="entry name" value="WH-like_DNA-bd_sf"/>
</dbReference>
<evidence type="ECO:0000256" key="1">
    <source>
        <dbReference type="ARBA" id="ARBA00023015"/>
    </source>
</evidence>
<name>A0ABP8DT58_9ACTN</name>
<dbReference type="InterPro" id="IPR004111">
    <property type="entry name" value="Repressor_TetR_C"/>
</dbReference>
<dbReference type="SUPFAM" id="SSF48498">
    <property type="entry name" value="Tetracyclin repressor-like, C-terminal domain"/>
    <property type="match status" value="1"/>
</dbReference>
<dbReference type="InterPro" id="IPR036390">
    <property type="entry name" value="WH_DNA-bd_sf"/>
</dbReference>
<evidence type="ECO:0000259" key="6">
    <source>
        <dbReference type="PROSITE" id="PS50949"/>
    </source>
</evidence>
<evidence type="ECO:0000256" key="5">
    <source>
        <dbReference type="SAM" id="MobiDB-lite"/>
    </source>
</evidence>
<dbReference type="Pfam" id="PF00440">
    <property type="entry name" value="TetR_N"/>
    <property type="match status" value="1"/>
</dbReference>
<dbReference type="InterPro" id="IPR001647">
    <property type="entry name" value="HTH_TetR"/>
</dbReference>
<dbReference type="InterPro" id="IPR050679">
    <property type="entry name" value="Bact_HTH_transcr_reg"/>
</dbReference>
<dbReference type="CDD" id="cd07377">
    <property type="entry name" value="WHTH_GntR"/>
    <property type="match status" value="1"/>
</dbReference>
<dbReference type="InterPro" id="IPR009057">
    <property type="entry name" value="Homeodomain-like_sf"/>
</dbReference>
<dbReference type="PROSITE" id="PS50949">
    <property type="entry name" value="HTH_GNTR"/>
    <property type="match status" value="1"/>
</dbReference>
<evidence type="ECO:0000313" key="8">
    <source>
        <dbReference type="EMBL" id="GAA4262944.1"/>
    </source>
</evidence>
<dbReference type="SMART" id="SM00345">
    <property type="entry name" value="HTH_GNTR"/>
    <property type="match status" value="1"/>
</dbReference>
<dbReference type="PROSITE" id="PS50977">
    <property type="entry name" value="HTH_TETR_2"/>
    <property type="match status" value="1"/>
</dbReference>
<evidence type="ECO:0000313" key="9">
    <source>
        <dbReference type="Proteomes" id="UP001500620"/>
    </source>
</evidence>
<reference evidence="9" key="1">
    <citation type="journal article" date="2019" name="Int. J. Syst. Evol. Microbiol.">
        <title>The Global Catalogue of Microorganisms (GCM) 10K type strain sequencing project: providing services to taxonomists for standard genome sequencing and annotation.</title>
        <authorList>
            <consortium name="The Broad Institute Genomics Platform"/>
            <consortium name="The Broad Institute Genome Sequencing Center for Infectious Disease"/>
            <person name="Wu L."/>
            <person name="Ma J."/>
        </authorList>
    </citation>
    <scope>NUCLEOTIDE SEQUENCE [LARGE SCALE GENOMIC DNA]</scope>
    <source>
        <strain evidence="9">JCM 17441</strain>
    </source>
</reference>
<keyword evidence="3" id="KW-0804">Transcription</keyword>
<comment type="caution">
    <text evidence="8">The sequence shown here is derived from an EMBL/GenBank/DDBJ whole genome shotgun (WGS) entry which is preliminary data.</text>
</comment>
<dbReference type="SUPFAM" id="SSF46785">
    <property type="entry name" value="Winged helix' DNA-binding domain"/>
    <property type="match status" value="1"/>
</dbReference>
<dbReference type="Gene3D" id="1.10.357.10">
    <property type="entry name" value="Tetracycline Repressor, domain 2"/>
    <property type="match status" value="1"/>
</dbReference>
<dbReference type="InterPro" id="IPR000524">
    <property type="entry name" value="Tscrpt_reg_HTH_GntR"/>
</dbReference>
<proteinExistence type="predicted"/>
<dbReference type="EMBL" id="BAABAT010000058">
    <property type="protein sequence ID" value="GAA4262944.1"/>
    <property type="molecule type" value="Genomic_DNA"/>
</dbReference>
<keyword evidence="9" id="KW-1185">Reference proteome</keyword>
<evidence type="ECO:0000259" key="7">
    <source>
        <dbReference type="PROSITE" id="PS50977"/>
    </source>
</evidence>
<dbReference type="Proteomes" id="UP001500620">
    <property type="component" value="Unassembled WGS sequence"/>
</dbReference>
<dbReference type="InterPro" id="IPR036271">
    <property type="entry name" value="Tet_transcr_reg_TetR-rel_C_sf"/>
</dbReference>
<dbReference type="Gene3D" id="1.10.10.60">
    <property type="entry name" value="Homeodomain-like"/>
    <property type="match status" value="1"/>
</dbReference>
<dbReference type="RefSeq" id="WP_345141176.1">
    <property type="nucleotide sequence ID" value="NZ_BAABAT010000058.1"/>
</dbReference>
<dbReference type="Pfam" id="PF00392">
    <property type="entry name" value="GntR"/>
    <property type="match status" value="1"/>
</dbReference>
<dbReference type="PANTHER" id="PTHR44846:SF17">
    <property type="entry name" value="GNTR-FAMILY TRANSCRIPTIONAL REGULATOR"/>
    <property type="match status" value="1"/>
</dbReference>
<gene>
    <name evidence="8" type="ORF">GCM10022255_103020</name>
</gene>
<dbReference type="Gene3D" id="1.10.10.10">
    <property type="entry name" value="Winged helix-like DNA-binding domain superfamily/Winged helix DNA-binding domain"/>
    <property type="match status" value="1"/>
</dbReference>
<feature type="domain" description="HTH gntR-type" evidence="6">
    <location>
        <begin position="5"/>
        <end position="73"/>
    </location>
</feature>
<keyword evidence="1" id="KW-0805">Transcription regulation</keyword>
<dbReference type="Pfam" id="PF02909">
    <property type="entry name" value="TetR_C_1"/>
    <property type="match status" value="1"/>
</dbReference>
<evidence type="ECO:0000256" key="4">
    <source>
        <dbReference type="PROSITE-ProRule" id="PRU00335"/>
    </source>
</evidence>
<feature type="region of interest" description="Disordered" evidence="5">
    <location>
        <begin position="65"/>
        <end position="84"/>
    </location>
</feature>
<sequence length="305" mass="33290">MHGAEAPFQRIVARIRSAIAAGELRPGDRVPSTRELMREHGVAMATATKALTALRREGLVEPRPGVGTVVARPPRARPEAVPDSPAPLERVVATAIRLADADGLAVLSMRRLAAALGLPTMTVYRHVAGKEELLLLMTDAAFGEAPLPGVADGDWRSRLETSARLQWGVYRRHPWAAEVMSFTRPPMAANAMAHTEWNLAALDAAGVPLPVAMHATMMLANHVRGTAINLEWEAGAEQDTGLDNVQWFTAQEERFARITATGRFPTFLRLAMLGPDAVDFELDTLFEFGLTRLLDGLTRLVRDER</sequence>
<evidence type="ECO:0000256" key="2">
    <source>
        <dbReference type="ARBA" id="ARBA00023125"/>
    </source>
</evidence>
<protein>
    <submittedName>
        <fullName evidence="8">TetR/AcrR family transcriptional regulator C-terminal domain-containing protein</fullName>
    </submittedName>
</protein>
<feature type="domain" description="HTH tetR-type" evidence="7">
    <location>
        <begin position="85"/>
        <end position="145"/>
    </location>
</feature>